<dbReference type="PANTHER" id="PTHR45772">
    <property type="entry name" value="CONSERVED COMPONENT OF ABC TRANSPORTER FOR NATURAL AMINO ACIDS-RELATED"/>
    <property type="match status" value="1"/>
</dbReference>
<dbReference type="AlphaFoldDB" id="A0A0R3MYJ1"/>
<dbReference type="RefSeq" id="WP_057844115.1">
    <property type="nucleotide sequence ID" value="NZ_LLYA01000153.1"/>
</dbReference>
<dbReference type="InterPro" id="IPR003593">
    <property type="entry name" value="AAA+_ATPase"/>
</dbReference>
<feature type="domain" description="ABC transporter" evidence="6">
    <location>
        <begin position="4"/>
        <end position="245"/>
    </location>
</feature>
<dbReference type="Gene3D" id="3.40.50.300">
    <property type="entry name" value="P-loop containing nucleotide triphosphate hydrolases"/>
    <property type="match status" value="1"/>
</dbReference>
<reference evidence="7 8" key="1">
    <citation type="submission" date="2014-03" db="EMBL/GenBank/DDBJ databases">
        <title>Bradyrhizobium valentinum sp. nov., isolated from effective nodules of Lupinus mariae-josephae, a lupine endemic of basic-lime soils in Eastern Spain.</title>
        <authorList>
            <person name="Duran D."/>
            <person name="Rey L."/>
            <person name="Navarro A."/>
            <person name="Busquets A."/>
            <person name="Imperial J."/>
            <person name="Ruiz-Argueso T."/>
        </authorList>
    </citation>
    <scope>NUCLEOTIDE SEQUENCE [LARGE SCALE GENOMIC DNA]</scope>
    <source>
        <strain evidence="7 8">Ro19</strain>
    </source>
</reference>
<dbReference type="Proteomes" id="UP000052023">
    <property type="component" value="Unassembled WGS sequence"/>
</dbReference>
<sequence>MALIEVSGVHVRFGDRVVLESIDLTVPEGEFHGLMGPNGAGKTTFFNVLTGRVKPSRGSIRFDGEDVTGLSSHRIAAKGVARSFQIMTLFDEFSARENVMVGLPGFRARGFDMHHAAAGDRGFAEKASEILVTVGLADKGDTRAKDLSYGDRRALEIAVALGQGPRVLCLDEPTSGLGSDGVQRLATLVGRLKGKLTIVAIEHDMEFLFSLADCISVIHWGQVVARGAPHELQQNEWVKRSNLGRFA</sequence>
<keyword evidence="8" id="KW-1185">Reference proteome</keyword>
<comment type="caution">
    <text evidence="7">The sequence shown here is derived from an EMBL/GenBank/DDBJ whole genome shotgun (WGS) entry which is preliminary data.</text>
</comment>
<dbReference type="SMART" id="SM00382">
    <property type="entry name" value="AAA"/>
    <property type="match status" value="1"/>
</dbReference>
<accession>A0A0R3MYJ1</accession>
<evidence type="ECO:0000256" key="2">
    <source>
        <dbReference type="ARBA" id="ARBA00022448"/>
    </source>
</evidence>
<dbReference type="GO" id="GO:0005886">
    <property type="term" value="C:plasma membrane"/>
    <property type="evidence" value="ECO:0007669"/>
    <property type="project" value="TreeGrafter"/>
</dbReference>
<keyword evidence="2" id="KW-0813">Transport</keyword>
<proteinExistence type="inferred from homology"/>
<evidence type="ECO:0000259" key="6">
    <source>
        <dbReference type="PROSITE" id="PS50893"/>
    </source>
</evidence>
<dbReference type="InterPro" id="IPR051120">
    <property type="entry name" value="ABC_AA/LPS_Transport"/>
</dbReference>
<dbReference type="PROSITE" id="PS00211">
    <property type="entry name" value="ABC_TRANSPORTER_1"/>
    <property type="match status" value="1"/>
</dbReference>
<evidence type="ECO:0000256" key="5">
    <source>
        <dbReference type="ARBA" id="ARBA00024722"/>
    </source>
</evidence>
<evidence type="ECO:0000313" key="7">
    <source>
        <dbReference type="EMBL" id="KRR24622.1"/>
    </source>
</evidence>
<evidence type="ECO:0000256" key="3">
    <source>
        <dbReference type="ARBA" id="ARBA00022741"/>
    </source>
</evidence>
<evidence type="ECO:0000256" key="4">
    <source>
        <dbReference type="ARBA" id="ARBA00022840"/>
    </source>
</evidence>
<evidence type="ECO:0000313" key="8">
    <source>
        <dbReference type="Proteomes" id="UP000052023"/>
    </source>
</evidence>
<organism evidence="7 8">
    <name type="scientific">Bradyrhizobium retamae</name>
    <dbReference type="NCBI Taxonomy" id="1300035"/>
    <lineage>
        <taxon>Bacteria</taxon>
        <taxon>Pseudomonadati</taxon>
        <taxon>Pseudomonadota</taxon>
        <taxon>Alphaproteobacteria</taxon>
        <taxon>Hyphomicrobiales</taxon>
        <taxon>Nitrobacteraceae</taxon>
        <taxon>Bradyrhizobium</taxon>
    </lineage>
</organism>
<dbReference type="GO" id="GO:0016887">
    <property type="term" value="F:ATP hydrolysis activity"/>
    <property type="evidence" value="ECO:0007669"/>
    <property type="project" value="InterPro"/>
</dbReference>
<keyword evidence="4 7" id="KW-0067">ATP-binding</keyword>
<dbReference type="Pfam" id="PF00005">
    <property type="entry name" value="ABC_tran"/>
    <property type="match status" value="1"/>
</dbReference>
<dbReference type="GO" id="GO:0005524">
    <property type="term" value="F:ATP binding"/>
    <property type="evidence" value="ECO:0007669"/>
    <property type="project" value="UniProtKB-KW"/>
</dbReference>
<comment type="function">
    <text evidence="5">Involved in beta-(1--&gt;2)glucan export. Transmembrane domains (TMD) form a pore in the inner membrane and the ATP-binding domain (NBD) is responsible for energy generation.</text>
</comment>
<dbReference type="SUPFAM" id="SSF52540">
    <property type="entry name" value="P-loop containing nucleoside triphosphate hydrolases"/>
    <property type="match status" value="1"/>
</dbReference>
<dbReference type="InterPro" id="IPR017871">
    <property type="entry name" value="ABC_transporter-like_CS"/>
</dbReference>
<dbReference type="InterPro" id="IPR027417">
    <property type="entry name" value="P-loop_NTPase"/>
</dbReference>
<dbReference type="OrthoDB" id="8215423at2"/>
<gene>
    <name evidence="7" type="ORF">CQ13_24730</name>
</gene>
<comment type="similarity">
    <text evidence="1">Belongs to the ABC transporter superfamily.</text>
</comment>
<protein>
    <submittedName>
        <fullName evidence="7">ABC transporter ATP-binding protein</fullName>
    </submittedName>
</protein>
<keyword evidence="3" id="KW-0547">Nucleotide-binding</keyword>
<evidence type="ECO:0000256" key="1">
    <source>
        <dbReference type="ARBA" id="ARBA00005417"/>
    </source>
</evidence>
<dbReference type="PROSITE" id="PS50893">
    <property type="entry name" value="ABC_TRANSPORTER_2"/>
    <property type="match status" value="1"/>
</dbReference>
<dbReference type="CDD" id="cd03219">
    <property type="entry name" value="ABC_Mj1267_LivG_branched"/>
    <property type="match status" value="1"/>
</dbReference>
<dbReference type="InterPro" id="IPR003439">
    <property type="entry name" value="ABC_transporter-like_ATP-bd"/>
</dbReference>
<name>A0A0R3MYJ1_9BRAD</name>
<dbReference type="PANTHER" id="PTHR45772:SF9">
    <property type="entry name" value="CONSERVED COMPONENT OF ABC TRANSPORTER FOR NATURAL AMINO ACIDS"/>
    <property type="match status" value="1"/>
</dbReference>
<dbReference type="EMBL" id="LLYA01000153">
    <property type="protein sequence ID" value="KRR24622.1"/>
    <property type="molecule type" value="Genomic_DNA"/>
</dbReference>